<proteinExistence type="predicted"/>
<evidence type="ECO:0000313" key="2">
    <source>
        <dbReference type="Proteomes" id="UP000178319"/>
    </source>
</evidence>
<name>A0A1G1V579_9BACT</name>
<evidence type="ECO:0000313" key="1">
    <source>
        <dbReference type="EMBL" id="OGY10540.1"/>
    </source>
</evidence>
<dbReference type="EMBL" id="MHBZ01000033">
    <property type="protein sequence ID" value="OGY10540.1"/>
    <property type="molecule type" value="Genomic_DNA"/>
</dbReference>
<dbReference type="AlphaFoldDB" id="A0A1G1V579"/>
<accession>A0A1G1V579</accession>
<sequence length="92" mass="11180">MKKKKSKIPKFKNLEEEREFWKTHSFADYWDEMEEVEMDFSEAVWEYRPLKETIVIRMEKTLKDKLRIAARKKGLNPSTLARMLLTEKLQTL</sequence>
<dbReference type="Pfam" id="PF12441">
    <property type="entry name" value="CopG_antitoxin"/>
    <property type="match status" value="1"/>
</dbReference>
<dbReference type="STRING" id="1797516.A3D26_00370"/>
<organism evidence="1 2">
    <name type="scientific">Candidatus Blackburnbacteria bacterium RIFCSPHIGHO2_02_FULL_44_20</name>
    <dbReference type="NCBI Taxonomy" id="1797516"/>
    <lineage>
        <taxon>Bacteria</taxon>
        <taxon>Candidatus Blackburniibacteriota</taxon>
    </lineage>
</organism>
<dbReference type="InterPro" id="IPR022148">
    <property type="entry name" value="CopG_antitoxin"/>
</dbReference>
<dbReference type="Proteomes" id="UP000178319">
    <property type="component" value="Unassembled WGS sequence"/>
</dbReference>
<gene>
    <name evidence="1" type="ORF">A3D26_00370</name>
</gene>
<protein>
    <submittedName>
        <fullName evidence="1">Uncharacterized protein</fullName>
    </submittedName>
</protein>
<reference evidence="1 2" key="1">
    <citation type="journal article" date="2016" name="Nat. Commun.">
        <title>Thousands of microbial genomes shed light on interconnected biogeochemical processes in an aquifer system.</title>
        <authorList>
            <person name="Anantharaman K."/>
            <person name="Brown C.T."/>
            <person name="Hug L.A."/>
            <person name="Sharon I."/>
            <person name="Castelle C.J."/>
            <person name="Probst A.J."/>
            <person name="Thomas B.C."/>
            <person name="Singh A."/>
            <person name="Wilkins M.J."/>
            <person name="Karaoz U."/>
            <person name="Brodie E.L."/>
            <person name="Williams K.H."/>
            <person name="Hubbard S.S."/>
            <person name="Banfield J.F."/>
        </authorList>
    </citation>
    <scope>NUCLEOTIDE SEQUENCE [LARGE SCALE GENOMIC DNA]</scope>
</reference>
<comment type="caution">
    <text evidence="1">The sequence shown here is derived from an EMBL/GenBank/DDBJ whole genome shotgun (WGS) entry which is preliminary data.</text>
</comment>